<dbReference type="InterPro" id="IPR001810">
    <property type="entry name" value="F-box_dom"/>
</dbReference>
<dbReference type="Proteomes" id="UP001369815">
    <property type="component" value="Unassembled WGS sequence"/>
</dbReference>
<keyword evidence="3" id="KW-1185">Reference proteome</keyword>
<protein>
    <recommendedName>
        <fullName evidence="1">F-box domain-containing protein</fullName>
    </recommendedName>
</protein>
<gene>
    <name evidence="2" type="ORF">Daesc_000772</name>
</gene>
<reference evidence="2 3" key="1">
    <citation type="journal article" date="2024" name="Front Chem Biol">
        <title>Unveiling the potential of Daldinia eschscholtzii MFLUCC 19-0629 through bioactivity and bioinformatics studies for enhanced sustainable agriculture production.</title>
        <authorList>
            <person name="Brooks S."/>
            <person name="Weaver J.A."/>
            <person name="Klomchit A."/>
            <person name="Alharthi S.A."/>
            <person name="Onlamun T."/>
            <person name="Nurani R."/>
            <person name="Vong T.K."/>
            <person name="Alberti F."/>
            <person name="Greco C."/>
        </authorList>
    </citation>
    <scope>NUCLEOTIDE SEQUENCE [LARGE SCALE GENOMIC DNA]</scope>
    <source>
        <strain evidence="2">MFLUCC 19-0629</strain>
    </source>
</reference>
<proteinExistence type="predicted"/>
<dbReference type="AlphaFoldDB" id="A0AAX6MZ89"/>
<dbReference type="EMBL" id="JBANMG010000001">
    <property type="protein sequence ID" value="KAK6957980.1"/>
    <property type="molecule type" value="Genomic_DNA"/>
</dbReference>
<dbReference type="InterPro" id="IPR036047">
    <property type="entry name" value="F-box-like_dom_sf"/>
</dbReference>
<organism evidence="2 3">
    <name type="scientific">Daldinia eschscholtzii</name>
    <dbReference type="NCBI Taxonomy" id="292717"/>
    <lineage>
        <taxon>Eukaryota</taxon>
        <taxon>Fungi</taxon>
        <taxon>Dikarya</taxon>
        <taxon>Ascomycota</taxon>
        <taxon>Pezizomycotina</taxon>
        <taxon>Sordariomycetes</taxon>
        <taxon>Xylariomycetidae</taxon>
        <taxon>Xylariales</taxon>
        <taxon>Hypoxylaceae</taxon>
        <taxon>Daldinia</taxon>
    </lineage>
</organism>
<evidence type="ECO:0000313" key="2">
    <source>
        <dbReference type="EMBL" id="KAK6957980.1"/>
    </source>
</evidence>
<sequence length="450" mass="51588">MDHHIQILPLPPELFYTVFSYLSPLQARTLRRVCRAFSVIGAQYGYESLTIYLCDGDFAMLRYLATHPVISKAIRRLTYANHCLEKPNKGDVPYYSMNEYLIRTTNEKMRKRVLGCRLNWLPDDAAERNPMSAEDIEKNYRHYRSAVEYQERALANGEDYKTFKAVLPKFTMLEDVTVTTDPITSSSPFSAFFVSTAISPRPWCSRQLKAIMHGLRGSGIQIRSLTALKVDSRLIRRDFLSKITSACGELEWINLWFEDNGVILPALHPAAQDMWYQGTKTREIATFLEALPTLKSIVLVFSQSRYRHAGYAGLNNIITPGFKWRDLREVCLSQIKAAINDLFSFFELHRLTLEVIHLSHCTLSTSSWVSLLWQMKKSLKLREISLSKLLIGDSEAVGDISDPNISPTGGREYWELEYHTGNEFSVEISRWFVHDGPCPLTPERLASIRI</sequence>
<dbReference type="SUPFAM" id="SSF81383">
    <property type="entry name" value="F-box domain"/>
    <property type="match status" value="1"/>
</dbReference>
<dbReference type="PROSITE" id="PS50181">
    <property type="entry name" value="FBOX"/>
    <property type="match status" value="1"/>
</dbReference>
<comment type="caution">
    <text evidence="2">The sequence shown here is derived from an EMBL/GenBank/DDBJ whole genome shotgun (WGS) entry which is preliminary data.</text>
</comment>
<accession>A0AAX6MZ89</accession>
<feature type="domain" description="F-box" evidence="1">
    <location>
        <begin position="4"/>
        <end position="49"/>
    </location>
</feature>
<name>A0AAX6MZ89_9PEZI</name>
<evidence type="ECO:0000259" key="1">
    <source>
        <dbReference type="PROSITE" id="PS50181"/>
    </source>
</evidence>
<dbReference type="SUPFAM" id="SSF52047">
    <property type="entry name" value="RNI-like"/>
    <property type="match status" value="1"/>
</dbReference>
<evidence type="ECO:0000313" key="3">
    <source>
        <dbReference type="Proteomes" id="UP001369815"/>
    </source>
</evidence>